<dbReference type="AlphaFoldDB" id="A0A150RVN1"/>
<dbReference type="EMBL" id="JEMB01001964">
    <property type="protein sequence ID" value="KYF84231.1"/>
    <property type="molecule type" value="Genomic_DNA"/>
</dbReference>
<accession>A0A150RVN1</accession>
<organism evidence="1 2">
    <name type="scientific">Sorangium cellulosum</name>
    <name type="common">Polyangium cellulosum</name>
    <dbReference type="NCBI Taxonomy" id="56"/>
    <lineage>
        <taxon>Bacteria</taxon>
        <taxon>Pseudomonadati</taxon>
        <taxon>Myxococcota</taxon>
        <taxon>Polyangia</taxon>
        <taxon>Polyangiales</taxon>
        <taxon>Polyangiaceae</taxon>
        <taxon>Sorangium</taxon>
    </lineage>
</organism>
<evidence type="ECO:0000313" key="1">
    <source>
        <dbReference type="EMBL" id="KYF84231.1"/>
    </source>
</evidence>
<proteinExistence type="predicted"/>
<evidence type="ECO:0008006" key="3">
    <source>
        <dbReference type="Google" id="ProtNLM"/>
    </source>
</evidence>
<sequence length="220" mass="23677">MPTARSARALFPTEPDVTTDLGTVLARAGQRVRVATSTGERDAEIAPSCIVSPAPGDRVLVVGSRDEAYVLAVLRRAHAGETKLVFDRDVSLSVPNGRLRVLAKEGVDLASPEALGVHVGAVEVDAADVRVAFSSLLDLVGHSITTKTKKVRVVAETFDTIAGRIYQRAVNFLRRTDELDRVEAKNIDRRAENLVHIHGENAVTTAEQLVKFDAAQVHVG</sequence>
<gene>
    <name evidence="1" type="ORF">BE17_39920</name>
</gene>
<dbReference type="Pfam" id="PF12059">
    <property type="entry name" value="DUF3540"/>
    <property type="match status" value="1"/>
</dbReference>
<dbReference type="InterPro" id="IPR021927">
    <property type="entry name" value="DUF3540"/>
</dbReference>
<comment type="caution">
    <text evidence="1">The sequence shown here is derived from an EMBL/GenBank/DDBJ whole genome shotgun (WGS) entry which is preliminary data.</text>
</comment>
<dbReference type="Proteomes" id="UP000075635">
    <property type="component" value="Unassembled WGS sequence"/>
</dbReference>
<name>A0A150RVN1_SORCE</name>
<protein>
    <recommendedName>
        <fullName evidence="3">DUF3540 domain-containing protein</fullName>
    </recommendedName>
</protein>
<reference evidence="1 2" key="1">
    <citation type="submission" date="2014-02" db="EMBL/GenBank/DDBJ databases">
        <title>The small core and large imbalanced accessory genome model reveals a collaborative survival strategy of Sorangium cellulosum strains in nature.</title>
        <authorList>
            <person name="Han K."/>
            <person name="Peng R."/>
            <person name="Blom J."/>
            <person name="Li Y.-Z."/>
        </authorList>
    </citation>
    <scope>NUCLEOTIDE SEQUENCE [LARGE SCALE GENOMIC DNA]</scope>
    <source>
        <strain evidence="1 2">So0011-07</strain>
    </source>
</reference>
<evidence type="ECO:0000313" key="2">
    <source>
        <dbReference type="Proteomes" id="UP000075635"/>
    </source>
</evidence>